<proteinExistence type="predicted"/>
<evidence type="ECO:0000313" key="1">
    <source>
        <dbReference type="EMBL" id="KAK8944708.1"/>
    </source>
</evidence>
<dbReference type="Proteomes" id="UP001418222">
    <property type="component" value="Unassembled WGS sequence"/>
</dbReference>
<gene>
    <name evidence="1" type="ORF">KSP39_PZI007776</name>
</gene>
<reference evidence="1 2" key="1">
    <citation type="journal article" date="2022" name="Nat. Plants">
        <title>Genomes of leafy and leafless Platanthera orchids illuminate the evolution of mycoheterotrophy.</title>
        <authorList>
            <person name="Li M.H."/>
            <person name="Liu K.W."/>
            <person name="Li Z."/>
            <person name="Lu H.C."/>
            <person name="Ye Q.L."/>
            <person name="Zhang D."/>
            <person name="Wang J.Y."/>
            <person name="Li Y.F."/>
            <person name="Zhong Z.M."/>
            <person name="Liu X."/>
            <person name="Yu X."/>
            <person name="Liu D.K."/>
            <person name="Tu X.D."/>
            <person name="Liu B."/>
            <person name="Hao Y."/>
            <person name="Liao X.Y."/>
            <person name="Jiang Y.T."/>
            <person name="Sun W.H."/>
            <person name="Chen J."/>
            <person name="Chen Y.Q."/>
            <person name="Ai Y."/>
            <person name="Zhai J.W."/>
            <person name="Wu S.S."/>
            <person name="Zhou Z."/>
            <person name="Hsiao Y.Y."/>
            <person name="Wu W.L."/>
            <person name="Chen Y.Y."/>
            <person name="Lin Y.F."/>
            <person name="Hsu J.L."/>
            <person name="Li C.Y."/>
            <person name="Wang Z.W."/>
            <person name="Zhao X."/>
            <person name="Zhong W.Y."/>
            <person name="Ma X.K."/>
            <person name="Ma L."/>
            <person name="Huang J."/>
            <person name="Chen G.Z."/>
            <person name="Huang M.Z."/>
            <person name="Huang L."/>
            <person name="Peng D.H."/>
            <person name="Luo Y.B."/>
            <person name="Zou S.Q."/>
            <person name="Chen S.P."/>
            <person name="Lan S."/>
            <person name="Tsai W.C."/>
            <person name="Van de Peer Y."/>
            <person name="Liu Z.J."/>
        </authorList>
    </citation>
    <scope>NUCLEOTIDE SEQUENCE [LARGE SCALE GENOMIC DNA]</scope>
    <source>
        <strain evidence="1">Lor287</strain>
    </source>
</reference>
<sequence length="127" mass="13752">MKLTKLHLSPAEGPVYGFDNHLVPVQGTITFPVTMGDFPEQATHDVNFVVINSSSTYDAIFGRPVQSTFGAISSIPHLTMKFPTPRGVGVVRGDQEEAHAYYARQAQPIIATTFSVDGMNLCPVVDS</sequence>
<organism evidence="1 2">
    <name type="scientific">Platanthera zijinensis</name>
    <dbReference type="NCBI Taxonomy" id="2320716"/>
    <lineage>
        <taxon>Eukaryota</taxon>
        <taxon>Viridiplantae</taxon>
        <taxon>Streptophyta</taxon>
        <taxon>Embryophyta</taxon>
        <taxon>Tracheophyta</taxon>
        <taxon>Spermatophyta</taxon>
        <taxon>Magnoliopsida</taxon>
        <taxon>Liliopsida</taxon>
        <taxon>Asparagales</taxon>
        <taxon>Orchidaceae</taxon>
        <taxon>Orchidoideae</taxon>
        <taxon>Orchideae</taxon>
        <taxon>Orchidinae</taxon>
        <taxon>Platanthera</taxon>
    </lineage>
</organism>
<name>A0AAP0G8X5_9ASPA</name>
<dbReference type="AlphaFoldDB" id="A0AAP0G8X5"/>
<comment type="caution">
    <text evidence="1">The sequence shown here is derived from an EMBL/GenBank/DDBJ whole genome shotgun (WGS) entry which is preliminary data.</text>
</comment>
<accession>A0AAP0G8X5</accession>
<dbReference type="EMBL" id="JBBWWQ010000006">
    <property type="protein sequence ID" value="KAK8944708.1"/>
    <property type="molecule type" value="Genomic_DNA"/>
</dbReference>
<keyword evidence="2" id="KW-1185">Reference proteome</keyword>
<protein>
    <submittedName>
        <fullName evidence="1">Uncharacterized protein</fullName>
    </submittedName>
</protein>
<evidence type="ECO:0000313" key="2">
    <source>
        <dbReference type="Proteomes" id="UP001418222"/>
    </source>
</evidence>
<dbReference type="PANTHER" id="PTHR33240:SF15">
    <property type="entry name" value="GAG-PRO-LIKE PROTEIN"/>
    <property type="match status" value="1"/>
</dbReference>
<dbReference type="PANTHER" id="PTHR33240">
    <property type="entry name" value="OS08G0508500 PROTEIN"/>
    <property type="match status" value="1"/>
</dbReference>